<dbReference type="AlphaFoldDB" id="A0A6A4GA49"/>
<name>A0A6A4GA49_9AGAR</name>
<dbReference type="EMBL" id="ML771696">
    <property type="protein sequence ID" value="KAE9382352.1"/>
    <property type="molecule type" value="Genomic_DNA"/>
</dbReference>
<gene>
    <name evidence="1" type="ORF">BT96DRAFT_1010796</name>
</gene>
<dbReference type="Proteomes" id="UP000799118">
    <property type="component" value="Unassembled WGS sequence"/>
</dbReference>
<sequence>MFLASKTHIISTATLSKKRISQASSDLNHPFNGLEPSSVLFITSTPWCNSTINIAINESLTRSFVGTQVFPM</sequence>
<accession>A0A6A4GA49</accession>
<reference evidence="1" key="1">
    <citation type="journal article" date="2019" name="Environ. Microbiol.">
        <title>Fungal ecological strategies reflected in gene transcription - a case study of two litter decomposers.</title>
        <authorList>
            <person name="Barbi F."/>
            <person name="Kohler A."/>
            <person name="Barry K."/>
            <person name="Baskaran P."/>
            <person name="Daum C."/>
            <person name="Fauchery L."/>
            <person name="Ihrmark K."/>
            <person name="Kuo A."/>
            <person name="LaButti K."/>
            <person name="Lipzen A."/>
            <person name="Morin E."/>
            <person name="Grigoriev I.V."/>
            <person name="Henrissat B."/>
            <person name="Lindahl B."/>
            <person name="Martin F."/>
        </authorList>
    </citation>
    <scope>NUCLEOTIDE SEQUENCE</scope>
    <source>
        <strain evidence="1">JB14</strain>
    </source>
</reference>
<proteinExistence type="predicted"/>
<keyword evidence="2" id="KW-1185">Reference proteome</keyword>
<evidence type="ECO:0000313" key="1">
    <source>
        <dbReference type="EMBL" id="KAE9382352.1"/>
    </source>
</evidence>
<protein>
    <submittedName>
        <fullName evidence="1">Uncharacterized protein</fullName>
    </submittedName>
</protein>
<organism evidence="1 2">
    <name type="scientific">Gymnopus androsaceus JB14</name>
    <dbReference type="NCBI Taxonomy" id="1447944"/>
    <lineage>
        <taxon>Eukaryota</taxon>
        <taxon>Fungi</taxon>
        <taxon>Dikarya</taxon>
        <taxon>Basidiomycota</taxon>
        <taxon>Agaricomycotina</taxon>
        <taxon>Agaricomycetes</taxon>
        <taxon>Agaricomycetidae</taxon>
        <taxon>Agaricales</taxon>
        <taxon>Marasmiineae</taxon>
        <taxon>Omphalotaceae</taxon>
        <taxon>Gymnopus</taxon>
    </lineage>
</organism>
<evidence type="ECO:0000313" key="2">
    <source>
        <dbReference type="Proteomes" id="UP000799118"/>
    </source>
</evidence>